<dbReference type="AlphaFoldDB" id="A0A8B8J4F5"/>
<keyword evidence="2" id="KW-1185">Reference proteome</keyword>
<sequence>MMRIGLFNLARLFRQQTGLSIEDLESQPHRNVLFNLILVIEDILPFIQAQGDPRKCYLRLLPLINGIRNATMQGTPKQGPNLYGYRQPHLLQTGFVQSLPRSMQNTSIGPAATPNQSSVHHPRPFRPLMSNQHLACHPQPQQPETAVEQDLLSRVGKKIQLDLNEWSAPVDAVDGKPSLQPCVGDSTARNGCSYMDGVGWFKQPDMLQDEQNDRKRKQPEQSEFGNVRSGDSITWLGKSCGISSNSTSMSSMQQFSIGNSGQKLLRGLPPQPSSKWNTTSYQLRAIQEKSIRGILQSISDIGGSQKHELSEKAAVMQVQSACQNVTPAKENIYHYSNSLPLTPDPGSHPAAFVQGESSKRQEGNDADVGPSFFS</sequence>
<evidence type="ECO:0000256" key="1">
    <source>
        <dbReference type="SAM" id="MobiDB-lite"/>
    </source>
</evidence>
<gene>
    <name evidence="3" type="primary">LOC113462720</name>
</gene>
<organism evidence="2 3">
    <name type="scientific">Phoenix dactylifera</name>
    <name type="common">Date palm</name>
    <dbReference type="NCBI Taxonomy" id="42345"/>
    <lineage>
        <taxon>Eukaryota</taxon>
        <taxon>Viridiplantae</taxon>
        <taxon>Streptophyta</taxon>
        <taxon>Embryophyta</taxon>
        <taxon>Tracheophyta</taxon>
        <taxon>Spermatophyta</taxon>
        <taxon>Magnoliopsida</taxon>
        <taxon>Liliopsida</taxon>
        <taxon>Arecaceae</taxon>
        <taxon>Coryphoideae</taxon>
        <taxon>Phoeniceae</taxon>
        <taxon>Phoenix</taxon>
    </lineage>
</organism>
<proteinExistence type="predicted"/>
<dbReference type="OrthoDB" id="10354667at2759"/>
<feature type="region of interest" description="Disordered" evidence="1">
    <location>
        <begin position="209"/>
        <end position="230"/>
    </location>
</feature>
<reference evidence="2" key="1">
    <citation type="journal article" date="2019" name="Nat. Commun.">
        <title>Genome-wide association mapping of date palm fruit traits.</title>
        <authorList>
            <person name="Hazzouri K.M."/>
            <person name="Gros-Balthazard M."/>
            <person name="Flowers J.M."/>
            <person name="Copetti D."/>
            <person name="Lemansour A."/>
            <person name="Lebrun M."/>
            <person name="Masmoudi K."/>
            <person name="Ferrand S."/>
            <person name="Dhar M.I."/>
            <person name="Fresquez Z.A."/>
            <person name="Rosas U."/>
            <person name="Zhang J."/>
            <person name="Talag J."/>
            <person name="Lee S."/>
            <person name="Kudrna D."/>
            <person name="Powell R.F."/>
            <person name="Leitch I.J."/>
            <person name="Krueger R.R."/>
            <person name="Wing R.A."/>
            <person name="Amiri K.M.A."/>
            <person name="Purugganan M.D."/>
        </authorList>
    </citation>
    <scope>NUCLEOTIDE SEQUENCE [LARGE SCALE GENOMIC DNA]</scope>
    <source>
        <strain evidence="2">cv. Khalas</strain>
    </source>
</reference>
<dbReference type="KEGG" id="pda:113462720"/>
<feature type="compositionally biased region" description="Polar residues" evidence="1">
    <location>
        <begin position="221"/>
        <end position="230"/>
    </location>
</feature>
<accession>A0A8B8J4F5</accession>
<name>A0A8B8J4F5_PHODC</name>
<feature type="region of interest" description="Disordered" evidence="1">
    <location>
        <begin position="340"/>
        <end position="374"/>
    </location>
</feature>
<evidence type="ECO:0000313" key="3">
    <source>
        <dbReference type="RefSeq" id="XP_026660465.2"/>
    </source>
</evidence>
<dbReference type="GeneID" id="113462720"/>
<dbReference type="RefSeq" id="XP_026660465.2">
    <property type="nucleotide sequence ID" value="XM_026804664.2"/>
</dbReference>
<reference evidence="3" key="2">
    <citation type="submission" date="2025-08" db="UniProtKB">
        <authorList>
            <consortium name="RefSeq"/>
        </authorList>
    </citation>
    <scope>IDENTIFICATION</scope>
    <source>
        <tissue evidence="3">Young leaves</tissue>
    </source>
</reference>
<evidence type="ECO:0000313" key="2">
    <source>
        <dbReference type="Proteomes" id="UP000228380"/>
    </source>
</evidence>
<dbReference type="Proteomes" id="UP000228380">
    <property type="component" value="Chromosome 4"/>
</dbReference>
<protein>
    <submittedName>
        <fullName evidence="3">Uncharacterized protein LOC113462720</fullName>
    </submittedName>
</protein>